<dbReference type="AlphaFoldDB" id="A0A9Q9ANF4"/>
<gene>
    <name evidence="9" type="ORF">Slin15195_G060060</name>
</gene>
<evidence type="ECO:0000256" key="7">
    <source>
        <dbReference type="SAM" id="Phobius"/>
    </source>
</evidence>
<evidence type="ECO:0000256" key="6">
    <source>
        <dbReference type="ARBA" id="ARBA00023136"/>
    </source>
</evidence>
<evidence type="ECO:0000313" key="10">
    <source>
        <dbReference type="Proteomes" id="UP001056384"/>
    </source>
</evidence>
<evidence type="ECO:0000256" key="5">
    <source>
        <dbReference type="ARBA" id="ARBA00023065"/>
    </source>
</evidence>
<dbReference type="Proteomes" id="UP001056384">
    <property type="component" value="Chromosome 4"/>
</dbReference>
<protein>
    <submittedName>
        <fullName evidence="9">Ferric reductase transmembrane component-like domain-containing protein</fullName>
    </submittedName>
</protein>
<keyword evidence="4 7" id="KW-1133">Transmembrane helix</keyword>
<name>A0A9Q9ANF4_9PEZI</name>
<keyword evidence="5" id="KW-0406">Ion transport</keyword>
<dbReference type="InterPro" id="IPR051410">
    <property type="entry name" value="Ferric/Cupric_Reductase"/>
</dbReference>
<feature type="transmembrane region" description="Helical" evidence="7">
    <location>
        <begin position="111"/>
        <end position="133"/>
    </location>
</feature>
<keyword evidence="3 7" id="KW-0812">Transmembrane</keyword>
<sequence length="364" mass="42550">MRRKLILPVTYGKKQAEAVADIYTIPPRLESILLAIYIILNLIMCLPGYDLFDGNQWYPEKKLQLARYIADRTGFLSTAQSPMLWVFAARNDPFMWITGWSFATFNRFHRWVARISVFHAVVHSIAYSIFALYEGSYRAYWNAEYWWCGAIAIVMMSLMLGASAYYFRAKFYDLFLMVHIAMSFVFLITLWYHVRIFNGEFNYYLYPCIAIWAFDRLLRVTRTVSISIMPRLVKGVKASATYNRATGMIRLDVTDFFPDQKLAPGLYYYVCFPNSLRGYESHPFTMCSWRRAETSLPCSPTTSIEDKELDFEDRLLLSPKHSDLESDDVNAGEIAHTFLIRPYKGMTRRLQQKLSPCRPRTHLH</sequence>
<evidence type="ECO:0000256" key="3">
    <source>
        <dbReference type="ARBA" id="ARBA00022692"/>
    </source>
</evidence>
<keyword evidence="6 7" id="KW-0472">Membrane</keyword>
<evidence type="ECO:0000256" key="1">
    <source>
        <dbReference type="ARBA" id="ARBA00004141"/>
    </source>
</evidence>
<feature type="transmembrane region" description="Helical" evidence="7">
    <location>
        <begin position="174"/>
        <end position="192"/>
    </location>
</feature>
<dbReference type="GO" id="GO:0015677">
    <property type="term" value="P:copper ion import"/>
    <property type="evidence" value="ECO:0007669"/>
    <property type="project" value="TreeGrafter"/>
</dbReference>
<dbReference type="PANTHER" id="PTHR32361">
    <property type="entry name" value="FERRIC/CUPRIC REDUCTASE TRANSMEMBRANE COMPONENT"/>
    <property type="match status" value="1"/>
</dbReference>
<feature type="transmembrane region" description="Helical" evidence="7">
    <location>
        <begin position="145"/>
        <end position="167"/>
    </location>
</feature>
<feature type="domain" description="Ferric oxidoreductase" evidence="8">
    <location>
        <begin position="73"/>
        <end position="189"/>
    </location>
</feature>
<dbReference type="Pfam" id="PF01794">
    <property type="entry name" value="Ferric_reduct"/>
    <property type="match status" value="1"/>
</dbReference>
<dbReference type="PANTHER" id="PTHR32361:SF9">
    <property type="entry name" value="FERRIC REDUCTASE TRANSMEMBRANE COMPONENT 3-RELATED"/>
    <property type="match status" value="1"/>
</dbReference>
<proteinExistence type="predicted"/>
<dbReference type="GO" id="GO:0000293">
    <property type="term" value="F:ferric-chelate reductase activity"/>
    <property type="evidence" value="ECO:0007669"/>
    <property type="project" value="TreeGrafter"/>
</dbReference>
<keyword evidence="2" id="KW-0813">Transport</keyword>
<organism evidence="9 10">
    <name type="scientific">Septoria linicola</name>
    <dbReference type="NCBI Taxonomy" id="215465"/>
    <lineage>
        <taxon>Eukaryota</taxon>
        <taxon>Fungi</taxon>
        <taxon>Dikarya</taxon>
        <taxon>Ascomycota</taxon>
        <taxon>Pezizomycotina</taxon>
        <taxon>Dothideomycetes</taxon>
        <taxon>Dothideomycetidae</taxon>
        <taxon>Mycosphaerellales</taxon>
        <taxon>Mycosphaerellaceae</taxon>
        <taxon>Septoria</taxon>
    </lineage>
</organism>
<comment type="subcellular location">
    <subcellularLocation>
        <location evidence="1">Membrane</location>
        <topology evidence="1">Multi-pass membrane protein</topology>
    </subcellularLocation>
</comment>
<dbReference type="EMBL" id="CP099421">
    <property type="protein sequence ID" value="USW52687.1"/>
    <property type="molecule type" value="Genomic_DNA"/>
</dbReference>
<dbReference type="GO" id="GO:0005886">
    <property type="term" value="C:plasma membrane"/>
    <property type="evidence" value="ECO:0007669"/>
    <property type="project" value="TreeGrafter"/>
</dbReference>
<accession>A0A9Q9ANF4</accession>
<evidence type="ECO:0000313" key="9">
    <source>
        <dbReference type="EMBL" id="USW52687.1"/>
    </source>
</evidence>
<evidence type="ECO:0000256" key="4">
    <source>
        <dbReference type="ARBA" id="ARBA00022989"/>
    </source>
</evidence>
<dbReference type="InterPro" id="IPR013130">
    <property type="entry name" value="Fe3_Rdtase_TM_dom"/>
</dbReference>
<keyword evidence="10" id="KW-1185">Reference proteome</keyword>
<dbReference type="GO" id="GO:0006879">
    <property type="term" value="P:intracellular iron ion homeostasis"/>
    <property type="evidence" value="ECO:0007669"/>
    <property type="project" value="TreeGrafter"/>
</dbReference>
<dbReference type="GO" id="GO:0006826">
    <property type="term" value="P:iron ion transport"/>
    <property type="evidence" value="ECO:0007669"/>
    <property type="project" value="TreeGrafter"/>
</dbReference>
<feature type="transmembrane region" description="Helical" evidence="7">
    <location>
        <begin position="32"/>
        <end position="52"/>
    </location>
</feature>
<reference evidence="9" key="1">
    <citation type="submission" date="2022-06" db="EMBL/GenBank/DDBJ databases">
        <title>Complete genome sequences of two strains of the flax pathogen Septoria linicola.</title>
        <authorList>
            <person name="Lapalu N."/>
            <person name="Simon A."/>
            <person name="Demenou B."/>
            <person name="Paumier D."/>
            <person name="Guillot M.-P."/>
            <person name="Gout L."/>
            <person name="Valade R."/>
        </authorList>
    </citation>
    <scope>NUCLEOTIDE SEQUENCE</scope>
    <source>
        <strain evidence="9">SE15195</strain>
    </source>
</reference>
<evidence type="ECO:0000259" key="8">
    <source>
        <dbReference type="Pfam" id="PF01794"/>
    </source>
</evidence>
<evidence type="ECO:0000256" key="2">
    <source>
        <dbReference type="ARBA" id="ARBA00022448"/>
    </source>
</evidence>